<dbReference type="GO" id="GO:0032012">
    <property type="term" value="P:regulation of ARF protein signal transduction"/>
    <property type="evidence" value="ECO:0007669"/>
    <property type="project" value="InterPro"/>
</dbReference>
<reference evidence="7 8" key="1">
    <citation type="submission" date="2019-08" db="EMBL/GenBank/DDBJ databases">
        <authorList>
            <person name="Alioto T."/>
            <person name="Alioto T."/>
            <person name="Gomez Garrido J."/>
        </authorList>
    </citation>
    <scope>NUCLEOTIDE SEQUENCE [LARGE SCALE GENOMIC DNA]</scope>
</reference>
<evidence type="ECO:0000256" key="5">
    <source>
        <dbReference type="SAM" id="MobiDB-lite"/>
    </source>
</evidence>
<name>A0A5E4NHV7_9HEMI</name>
<gene>
    <name evidence="7" type="ORF">CINCED_3A020755</name>
</gene>
<evidence type="ECO:0000259" key="6">
    <source>
        <dbReference type="SMART" id="SM00222"/>
    </source>
</evidence>
<dbReference type="Pfam" id="PF16213">
    <property type="entry name" value="DCB"/>
    <property type="match status" value="1"/>
</dbReference>
<dbReference type="SUPFAM" id="SSF48371">
    <property type="entry name" value="ARM repeat"/>
    <property type="match status" value="1"/>
</dbReference>
<protein>
    <submittedName>
        <fullName evidence="7">Sec7 domain, alpha orthogonal bundle,Mon2, dimerisation and cyclophilin-binding domain,Sec7</fullName>
    </submittedName>
</protein>
<dbReference type="GO" id="GO:0016020">
    <property type="term" value="C:membrane"/>
    <property type="evidence" value="ECO:0007669"/>
    <property type="project" value="UniProtKB-SubCell"/>
</dbReference>
<accession>A0A5E4NHV7</accession>
<dbReference type="SUPFAM" id="SSF48425">
    <property type="entry name" value="Sec7 domain"/>
    <property type="match status" value="1"/>
</dbReference>
<dbReference type="SMART" id="SM00222">
    <property type="entry name" value="Sec7"/>
    <property type="match status" value="1"/>
</dbReference>
<dbReference type="InterPro" id="IPR000904">
    <property type="entry name" value="Sec7_dom"/>
</dbReference>
<dbReference type="Gene3D" id="1.10.1000.11">
    <property type="entry name" value="Arf Nucleotide-binding Site Opener,domain 2"/>
    <property type="match status" value="1"/>
</dbReference>
<dbReference type="InterPro" id="IPR015403">
    <property type="entry name" value="Mon2/Sec7/BIG1-like_HDS"/>
</dbReference>
<evidence type="ECO:0000256" key="1">
    <source>
        <dbReference type="ARBA" id="ARBA00004370"/>
    </source>
</evidence>
<dbReference type="Proteomes" id="UP000325440">
    <property type="component" value="Unassembled WGS sequence"/>
</dbReference>
<dbReference type="GO" id="GO:0005085">
    <property type="term" value="F:guanyl-nucleotide exchange factor activity"/>
    <property type="evidence" value="ECO:0007669"/>
    <property type="project" value="InterPro"/>
</dbReference>
<dbReference type="InterPro" id="IPR016024">
    <property type="entry name" value="ARM-type_fold"/>
</dbReference>
<feature type="region of interest" description="Disordered" evidence="5">
    <location>
        <begin position="462"/>
        <end position="500"/>
    </location>
</feature>
<sequence>MEDLLIQISKDAANAKLNNLSQSATEAYVFLDKQQGTLRDPAHELRAKCLNVFKQAFESRKSKLVAHALCGLNKILRDDRFQSNFEPEDDSLWLPSQILYTINSILTQSDDTQIDMLKVFLNVACSSYWTMNGRIIIQILTLSCEVYENGNQGIRSAAQAAVSQTLRYFCNFLDEECEEVNKMKDNGAGGVLCFNEVLPIMQFIVSKIDETQNGDRCSQAVVFYLECLHTLVASLPQKVHDNRHFTMFLWQRLCPAIIAFLGSPRVDKKIVSRDDDNTTKLGRGSGVLGSAPSFNSHQSKIIYSIGSQLVRLVGCVSSLRPVLESVYHRMLLYPPPIYRIDALKALKELLSSPNRIVDFAGPILVEDDKICQQSDMALTRLVMDSIEECSKCMDWDIISISVSCILSLLSTLLDLSTGKGINDIYTDKINETFPSLDSCDYTGPLTYESMMRLPNIYREQLSSSDTSIGNRSRINSTSSSSGVPSSGNTEGPEGGYQNDPQIDEMEAVAEKNLKEEAFRLQLVTKKLSTLNVIQVTPESVELLDLEKKNAGNFIQTLVSFLPTLLPLRSTLQVDEEIQRFSSSFCEDIIKQENKKYSSIIINADGVYIATFMSLYLNLKLINQNYYDDDSSVLPIMSEDQFVEEIYSSGMLMYVSRSWLSELYQHVLVTNILVLSGYKTQATGHLALIDLLTDIDGYSSENKLNWLLSDCLRLERTVCRSETSPDIDAGIKLSRRIVTCCWDTMMSVLAIPLQCDSSNDSKNTQVKKMLRNELNKDSIRQMSVQHSLDALQKAATLANILGMHTSCEGIFSLLVKASCAQNGNLNWFSGILKKQPKLITSHVLSMDVMLSRGLEFGCHGQECWPHIFNCALYVGYLEQVFFRQTHSSVTALKMVKPKLLNTDNLNKSFGTSIDSDEEVCMDVYSFLSSPTSPNNSTETISTLVNKSRADIENNGVLNQEYAARVVCILSQYVDRLFEDAALKLNLRALAEFVSSLCKTIHHELFETPDQKKSKSNNNTNNVTLLTRLSRLMLRCIKSGRPLFHMMKIWSIVLPSLMEVSCHKDLALSKQAIVSIHDTVLSFLNDQPELPNFHINESLFKPFENLLCLELCDVEIQDQIVSSLCEFVEANRSDIRSGWRPLFGALKVVNSSHLSSLLEVFRVFLNTDDTLAFSNAAVDCIACLIKHVRGTNFDNSDADTKLELCKAALNHLQHCSLILRSMYIMPACPKFHLPNRKHVFTLVDNDVLELQNIQNENYKQLSIDELKAEAIVLEEIDQPCGILRVWYCIVEGLCTAITGTTAIYQRQSLELLLDIIRSFSETPGFIFGCFCINRLLLPTIQTWARKMILTQDFSDLPNFKQLCGNSTDLIVNYFKIDKNYKPQFEKEITLMMKQLLFILNEFCVQTVENIVRLGCACLRHFVLGAGDNFTTRQWDLISFSLHRACAMSLHPLTRVSMTYSPFSDSFYGDLAAGIKVAARRDSTVDDNLHLKQLSQQVFLLDHQRVKSDTIIDDERSFIFLLCHHWCNSEIDDQWQKIPERVPYKNIVLGLFVNEMLLQMIGNVLVKGTNKGIPSLANILLHSSLMTPMDENSSKTLDHPMPGYLSSLTNSQIHTFISCLNMTYSMSWEFDSRPGLKFLIQKVAGLEKAANLYKQAGGAWTLALVALFEICLYHTSLLNSDQIRIIVDKKSPTNDTESFILELKRIFDDACQKYVEIVMDKSGTHCAIDRAGDKPVFFFVAQNDDIFETNEKPTAFKFEDFKKIYPDAPLTSKNEESGSDDDNDNVDDAIYAIASCKNLDNLIEEYKKRKHANSMPGQPDSVEKIEENLPAEIEEQRQTSMSKDSEVHEAVWSEMLISVFDLLAQLDDDSFKLLLPVLFNGVRILTESATRPLLKRTLGEFYQRSNYQITCKKPYLQRISKTSLILILELTWKNRDKMSEKQKMYEINFDPIYNNSTFSESKFDWEGTLGRSFFDFAKSFLSKSTYNSGSMSVFFKYFFTIVNY</sequence>
<feature type="domain" description="SEC7" evidence="6">
    <location>
        <begin position="461"/>
        <end position="671"/>
    </location>
</feature>
<evidence type="ECO:0000256" key="3">
    <source>
        <dbReference type="ARBA" id="ARBA00022490"/>
    </source>
</evidence>
<dbReference type="EMBL" id="CABPRJ010002378">
    <property type="protein sequence ID" value="VVC44374.1"/>
    <property type="molecule type" value="Genomic_DNA"/>
</dbReference>
<dbReference type="InterPro" id="IPR035999">
    <property type="entry name" value="Sec7_dom_sf"/>
</dbReference>
<proteinExistence type="predicted"/>
<dbReference type="GO" id="GO:0005737">
    <property type="term" value="C:cytoplasm"/>
    <property type="evidence" value="ECO:0007669"/>
    <property type="project" value="UniProtKB-SubCell"/>
</dbReference>
<keyword evidence="8" id="KW-1185">Reference proteome</keyword>
<feature type="non-terminal residue" evidence="7">
    <location>
        <position position="2001"/>
    </location>
</feature>
<comment type="subcellular location">
    <subcellularLocation>
        <location evidence="2">Cytoplasm</location>
    </subcellularLocation>
    <subcellularLocation>
        <location evidence="1">Membrane</location>
    </subcellularLocation>
</comment>
<evidence type="ECO:0000313" key="7">
    <source>
        <dbReference type="EMBL" id="VVC44374.1"/>
    </source>
</evidence>
<evidence type="ECO:0000313" key="8">
    <source>
        <dbReference type="Proteomes" id="UP000325440"/>
    </source>
</evidence>
<feature type="compositionally biased region" description="Low complexity" evidence="5">
    <location>
        <begin position="467"/>
        <end position="489"/>
    </location>
</feature>
<evidence type="ECO:0000256" key="4">
    <source>
        <dbReference type="ARBA" id="ARBA00023136"/>
    </source>
</evidence>
<keyword evidence="4" id="KW-0472">Membrane</keyword>
<dbReference type="OrthoDB" id="10002886at2759"/>
<keyword evidence="3" id="KW-0963">Cytoplasm</keyword>
<dbReference type="Pfam" id="PF09324">
    <property type="entry name" value="Sec7-like_HDS"/>
    <property type="match status" value="1"/>
</dbReference>
<evidence type="ECO:0000256" key="2">
    <source>
        <dbReference type="ARBA" id="ARBA00004496"/>
    </source>
</evidence>
<organism evidence="7 8">
    <name type="scientific">Cinara cedri</name>
    <dbReference type="NCBI Taxonomy" id="506608"/>
    <lineage>
        <taxon>Eukaryota</taxon>
        <taxon>Metazoa</taxon>
        <taxon>Ecdysozoa</taxon>
        <taxon>Arthropoda</taxon>
        <taxon>Hexapoda</taxon>
        <taxon>Insecta</taxon>
        <taxon>Pterygota</taxon>
        <taxon>Neoptera</taxon>
        <taxon>Paraneoptera</taxon>
        <taxon>Hemiptera</taxon>
        <taxon>Sternorrhyncha</taxon>
        <taxon>Aphidomorpha</taxon>
        <taxon>Aphidoidea</taxon>
        <taxon>Aphididae</taxon>
        <taxon>Lachninae</taxon>
        <taxon>Cinara</taxon>
    </lineage>
</organism>
<dbReference type="InterPro" id="IPR023394">
    <property type="entry name" value="Sec7_C_sf"/>
</dbReference>
<dbReference type="InterPro" id="IPR032629">
    <property type="entry name" value="DCB_dom"/>
</dbReference>